<keyword evidence="1" id="KW-0472">Membrane</keyword>
<evidence type="ECO:0000313" key="2">
    <source>
        <dbReference type="EMBL" id="CAI4006780.1"/>
    </source>
</evidence>
<dbReference type="AlphaFoldDB" id="A0A9P1DC63"/>
<gene>
    <name evidence="2" type="ORF">C1SCF055_LOCUS32390</name>
</gene>
<proteinExistence type="predicted"/>
<feature type="transmembrane region" description="Helical" evidence="1">
    <location>
        <begin position="7"/>
        <end position="25"/>
    </location>
</feature>
<reference evidence="2" key="1">
    <citation type="submission" date="2022-10" db="EMBL/GenBank/DDBJ databases">
        <authorList>
            <person name="Chen Y."/>
            <person name="Dougan E. K."/>
            <person name="Chan C."/>
            <person name="Rhodes N."/>
            <person name="Thang M."/>
        </authorList>
    </citation>
    <scope>NUCLEOTIDE SEQUENCE</scope>
</reference>
<name>A0A9P1DC63_9DINO</name>
<protein>
    <submittedName>
        <fullName evidence="4">JmjC domain-containing protein</fullName>
    </submittedName>
</protein>
<evidence type="ECO:0000313" key="3">
    <source>
        <dbReference type="EMBL" id="CAL1160155.1"/>
    </source>
</evidence>
<dbReference type="Proteomes" id="UP001152797">
    <property type="component" value="Unassembled WGS sequence"/>
</dbReference>
<dbReference type="Gene3D" id="2.60.120.620">
    <property type="entry name" value="q2cbj1_9rhob like domain"/>
    <property type="match status" value="1"/>
</dbReference>
<keyword evidence="1" id="KW-1133">Transmembrane helix</keyword>
<organism evidence="2">
    <name type="scientific">Cladocopium goreaui</name>
    <dbReference type="NCBI Taxonomy" id="2562237"/>
    <lineage>
        <taxon>Eukaryota</taxon>
        <taxon>Sar</taxon>
        <taxon>Alveolata</taxon>
        <taxon>Dinophyceae</taxon>
        <taxon>Suessiales</taxon>
        <taxon>Symbiodiniaceae</taxon>
        <taxon>Cladocopium</taxon>
    </lineage>
</organism>
<keyword evidence="5" id="KW-1185">Reference proteome</keyword>
<dbReference type="SUPFAM" id="SSF51197">
    <property type="entry name" value="Clavaminate synthase-like"/>
    <property type="match status" value="1"/>
</dbReference>
<evidence type="ECO:0000313" key="4">
    <source>
        <dbReference type="EMBL" id="CAL4794092.1"/>
    </source>
</evidence>
<accession>A0A9P1DC63</accession>
<dbReference type="EMBL" id="CAMXCT030003891">
    <property type="protein sequence ID" value="CAL4794092.1"/>
    <property type="molecule type" value="Genomic_DNA"/>
</dbReference>
<reference evidence="3" key="2">
    <citation type="submission" date="2024-04" db="EMBL/GenBank/DDBJ databases">
        <authorList>
            <person name="Chen Y."/>
            <person name="Shah S."/>
            <person name="Dougan E. K."/>
            <person name="Thang M."/>
            <person name="Chan C."/>
        </authorList>
    </citation>
    <scope>NUCLEOTIDE SEQUENCE [LARGE SCALE GENOMIC DNA]</scope>
</reference>
<comment type="caution">
    <text evidence="2">The sequence shown here is derived from an EMBL/GenBank/DDBJ whole genome shotgun (WGS) entry which is preliminary data.</text>
</comment>
<evidence type="ECO:0000313" key="5">
    <source>
        <dbReference type="Proteomes" id="UP001152797"/>
    </source>
</evidence>
<keyword evidence="1" id="KW-0812">Transmembrane</keyword>
<evidence type="ECO:0000256" key="1">
    <source>
        <dbReference type="SAM" id="Phobius"/>
    </source>
</evidence>
<dbReference type="EMBL" id="CAMXCT010003891">
    <property type="protein sequence ID" value="CAI4006780.1"/>
    <property type="molecule type" value="Genomic_DNA"/>
</dbReference>
<sequence length="384" mass="43244">MSILVKFGIWAVPLGVVLAFLPLLYQTEFESTDFDYVQETCNRTLGSYKLQCPNISSDLKELFKSHGVVVLRQVLPPELIEDLIGEVQCRFRPKEKSRSWALFARNVWMDSEVFGRFALHQDSPLGCLAAQLIPGAHTIRYGHEELNMLVEEQNGTEAWQTDLESNLPENLTGSVPLVRFFLPLIRQNLSNVTGGSESVFPLNHFARLRKYYPPCFDEDGRLKGTCLAMNNLAAAPALAPGDLLLYSPLMPHRTQRMLSGSRIGLSGSLYEPSLLIPWVAEVKSLELLTEPPDMGLVCWDKSTKEWHGNLNWQSAGTHGISNGTTACFPQVYPQPQENEMVTRFSNYLLNPYGPHSVKLRRFLHSFPLQKLIGAAPGWLLPWFT</sequence>
<dbReference type="EMBL" id="CAMXCT020003891">
    <property type="protein sequence ID" value="CAL1160155.1"/>
    <property type="molecule type" value="Genomic_DNA"/>
</dbReference>
<dbReference type="OrthoDB" id="410106at2759"/>